<reference evidence="2" key="1">
    <citation type="submission" date="2022-10" db="EMBL/GenBank/DDBJ databases">
        <title>Chryseobacterium sp. nov., a novel bacterial species.</title>
        <authorList>
            <person name="Cao Y."/>
        </authorList>
    </citation>
    <scope>NUCLEOTIDE SEQUENCE</scope>
    <source>
        <strain evidence="2">KC 927</strain>
    </source>
</reference>
<dbReference type="InterPro" id="IPR050491">
    <property type="entry name" value="AmpC-like"/>
</dbReference>
<keyword evidence="3" id="KW-1185">Reference proteome</keyword>
<dbReference type="EMBL" id="JAOVZV010000001">
    <property type="protein sequence ID" value="MCX8530882.1"/>
    <property type="molecule type" value="Genomic_DNA"/>
</dbReference>
<dbReference type="Pfam" id="PF00144">
    <property type="entry name" value="Beta-lactamase"/>
    <property type="match status" value="1"/>
</dbReference>
<dbReference type="PANTHER" id="PTHR46825:SF9">
    <property type="entry name" value="BETA-LACTAMASE-RELATED DOMAIN-CONTAINING PROTEIN"/>
    <property type="match status" value="1"/>
</dbReference>
<sequence length="232" mass="26967">MKNYFVKGRKYYDKDNFLNSKPGTNRDYSNIGAGLAGYIIELRTGQKLYEYSKKHIFRPLKMKNSGWNLSEIDLKNHSKLYQKENNKIKSIPLYEGTTYPDGGVRTSVEELSRFFITLLNDGKYNNTRLLKKELSEEMLRFQFTESNKPDNVKTDKLNSGIFWTTKMGGKRIGHNGSDPGVRTFMLSDINKEIAVIVFFNTSLGEADEDKFFDIYEDLYKYGFELRSKSLKN</sequence>
<proteinExistence type="predicted"/>
<protein>
    <submittedName>
        <fullName evidence="2">Beta-lactamase family protein</fullName>
    </submittedName>
</protein>
<dbReference type="SUPFAM" id="SSF56601">
    <property type="entry name" value="beta-lactamase/transpeptidase-like"/>
    <property type="match status" value="1"/>
</dbReference>
<dbReference type="RefSeq" id="WP_267279556.1">
    <property type="nucleotide sequence ID" value="NZ_JAOVZV010000001.1"/>
</dbReference>
<comment type="caution">
    <text evidence="2">The sequence shown here is derived from an EMBL/GenBank/DDBJ whole genome shotgun (WGS) entry which is preliminary data.</text>
</comment>
<dbReference type="InterPro" id="IPR001466">
    <property type="entry name" value="Beta-lactam-related"/>
</dbReference>
<name>A0ABT3XYF9_9FLAO</name>
<organism evidence="2 3">
    <name type="scientific">Chryseobacterium luquanense</name>
    <dbReference type="NCBI Taxonomy" id="2983766"/>
    <lineage>
        <taxon>Bacteria</taxon>
        <taxon>Pseudomonadati</taxon>
        <taxon>Bacteroidota</taxon>
        <taxon>Flavobacteriia</taxon>
        <taxon>Flavobacteriales</taxon>
        <taxon>Weeksellaceae</taxon>
        <taxon>Chryseobacterium group</taxon>
        <taxon>Chryseobacterium</taxon>
    </lineage>
</organism>
<dbReference type="InterPro" id="IPR012338">
    <property type="entry name" value="Beta-lactam/transpept-like"/>
</dbReference>
<accession>A0ABT3XYF9</accession>
<dbReference type="Gene3D" id="3.40.710.10">
    <property type="entry name" value="DD-peptidase/beta-lactamase superfamily"/>
    <property type="match status" value="1"/>
</dbReference>
<evidence type="ECO:0000259" key="1">
    <source>
        <dbReference type="Pfam" id="PF00144"/>
    </source>
</evidence>
<gene>
    <name evidence="2" type="ORF">OEA66_00795</name>
</gene>
<feature type="domain" description="Beta-lactamase-related" evidence="1">
    <location>
        <begin position="18"/>
        <end position="207"/>
    </location>
</feature>
<dbReference type="Proteomes" id="UP001070176">
    <property type="component" value="Unassembled WGS sequence"/>
</dbReference>
<evidence type="ECO:0000313" key="2">
    <source>
        <dbReference type="EMBL" id="MCX8530882.1"/>
    </source>
</evidence>
<dbReference type="PANTHER" id="PTHR46825">
    <property type="entry name" value="D-ALANYL-D-ALANINE-CARBOXYPEPTIDASE/ENDOPEPTIDASE AMPH"/>
    <property type="match status" value="1"/>
</dbReference>
<evidence type="ECO:0000313" key="3">
    <source>
        <dbReference type="Proteomes" id="UP001070176"/>
    </source>
</evidence>